<sequence>QVLTQKKYQRTSSVLACSLAIPTVQMAESVLKQRNVKEIEEEPSGKSSSKRRKMRERGQESGHSGDHKAAETCCRSRRGY</sequence>
<dbReference type="EMBL" id="JAEFBJ010000011">
    <property type="protein sequence ID" value="KAG7554163.1"/>
    <property type="molecule type" value="Genomic_DNA"/>
</dbReference>
<feature type="compositionally biased region" description="Basic and acidic residues" evidence="1">
    <location>
        <begin position="56"/>
        <end position="70"/>
    </location>
</feature>
<feature type="region of interest" description="Disordered" evidence="1">
    <location>
        <begin position="34"/>
        <end position="80"/>
    </location>
</feature>
<gene>
    <name evidence="2" type="ORF">ISN44_As11g004370</name>
</gene>
<proteinExistence type="predicted"/>
<organism evidence="2 3">
    <name type="scientific">Arabidopsis suecica</name>
    <name type="common">Swedish thale-cress</name>
    <name type="synonym">Cardaminopsis suecica</name>
    <dbReference type="NCBI Taxonomy" id="45249"/>
    <lineage>
        <taxon>Eukaryota</taxon>
        <taxon>Viridiplantae</taxon>
        <taxon>Streptophyta</taxon>
        <taxon>Embryophyta</taxon>
        <taxon>Tracheophyta</taxon>
        <taxon>Spermatophyta</taxon>
        <taxon>Magnoliopsida</taxon>
        <taxon>eudicotyledons</taxon>
        <taxon>Gunneridae</taxon>
        <taxon>Pentapetalae</taxon>
        <taxon>rosids</taxon>
        <taxon>malvids</taxon>
        <taxon>Brassicales</taxon>
        <taxon>Brassicaceae</taxon>
        <taxon>Camelineae</taxon>
        <taxon>Arabidopsis</taxon>
    </lineage>
</organism>
<keyword evidence="3" id="KW-1185">Reference proteome</keyword>
<evidence type="ECO:0000313" key="2">
    <source>
        <dbReference type="EMBL" id="KAG7554163.1"/>
    </source>
</evidence>
<accession>A0A8T1Z758</accession>
<dbReference type="Proteomes" id="UP000694251">
    <property type="component" value="Chromosome 11"/>
</dbReference>
<feature type="non-terminal residue" evidence="2">
    <location>
        <position position="1"/>
    </location>
</feature>
<protein>
    <submittedName>
        <fullName evidence="2">Uncharacterized protein</fullName>
    </submittedName>
</protein>
<evidence type="ECO:0000313" key="3">
    <source>
        <dbReference type="Proteomes" id="UP000694251"/>
    </source>
</evidence>
<name>A0A8T1Z758_ARASU</name>
<evidence type="ECO:0000256" key="1">
    <source>
        <dbReference type="SAM" id="MobiDB-lite"/>
    </source>
</evidence>
<dbReference type="AlphaFoldDB" id="A0A8T1Z758"/>
<reference evidence="2 3" key="1">
    <citation type="submission" date="2020-12" db="EMBL/GenBank/DDBJ databases">
        <title>Concerted genomic and epigenomic changes stabilize Arabidopsis allopolyploids.</title>
        <authorList>
            <person name="Chen Z."/>
        </authorList>
    </citation>
    <scope>NUCLEOTIDE SEQUENCE [LARGE SCALE GENOMIC DNA]</scope>
    <source>
        <strain evidence="2">As9502</strain>
        <tissue evidence="2">Leaf</tissue>
    </source>
</reference>
<comment type="caution">
    <text evidence="2">The sequence shown here is derived from an EMBL/GenBank/DDBJ whole genome shotgun (WGS) entry which is preliminary data.</text>
</comment>